<evidence type="ECO:0000256" key="1">
    <source>
        <dbReference type="ARBA" id="ARBA00004651"/>
    </source>
</evidence>
<dbReference type="Pfam" id="PF01235">
    <property type="entry name" value="Na_Ala_symp"/>
    <property type="match status" value="1"/>
</dbReference>
<feature type="transmembrane region" description="Helical" evidence="8">
    <location>
        <begin position="69"/>
        <end position="93"/>
    </location>
</feature>
<dbReference type="AlphaFoldDB" id="A0AAP8SM55"/>
<keyword evidence="8" id="KW-0997">Cell inner membrane</keyword>
<feature type="transmembrane region" description="Helical" evidence="8">
    <location>
        <begin position="12"/>
        <end position="35"/>
    </location>
</feature>
<dbReference type="KEGG" id="hja:BST95_02550"/>
<accession>A0AAP8SM55</accession>
<organism evidence="9 10">
    <name type="scientific">Halioglobus japonicus</name>
    <dbReference type="NCBI Taxonomy" id="930805"/>
    <lineage>
        <taxon>Bacteria</taxon>
        <taxon>Pseudomonadati</taxon>
        <taxon>Pseudomonadota</taxon>
        <taxon>Gammaproteobacteria</taxon>
        <taxon>Cellvibrionales</taxon>
        <taxon>Halieaceae</taxon>
        <taxon>Halioglobus</taxon>
    </lineage>
</organism>
<proteinExistence type="inferred from homology"/>
<dbReference type="PROSITE" id="PS00873">
    <property type="entry name" value="NA_ALANINE_SYMP"/>
    <property type="match status" value="1"/>
</dbReference>
<keyword evidence="6 8" id="KW-1133">Transmembrane helix</keyword>
<dbReference type="PANTHER" id="PTHR30330">
    <property type="entry name" value="AGSS FAMILY TRANSPORTER, SODIUM-ALANINE"/>
    <property type="match status" value="1"/>
</dbReference>
<evidence type="ECO:0000256" key="4">
    <source>
        <dbReference type="ARBA" id="ARBA00022475"/>
    </source>
</evidence>
<feature type="transmembrane region" description="Helical" evidence="8">
    <location>
        <begin position="255"/>
        <end position="275"/>
    </location>
</feature>
<sequence length="449" mass="47314">MLETLNTWSANFANAVWGTPTVILLLGGGLFFAIYSGFRPYRHFGHAIGIMLGKHETPDSPGELSHRQALAAALAATMGLGNISGVALAIVAGGPGAVFWMWMSALVGVATKFFTCTLGVMYRGEDSLGNLQGGPQYVIREAMPKAFFPLAILFSVMGLIGTLPMFQANQLTALIKQNIEISGDPMAVNLGIGITMAVIVGIVVFGGLQRVAKVAVALLPLMVLTYLSMTAYMILTNLPEVPAILGLIVTEAFNPQAVGGGFLGVVLIGVSRGVFSNEAGLGTEVMAHGAARTNEPVREGLVAMLGPVADTLIVCTCTAIVILLAGNWQNPGDLSGVTLTANAFATQLGTPGMLALTLVTLILSSTTMFACWYYGAKCFGFLAGAHVQHHYRWFFLATIVFGAAVSIDVVFNLISGSYAIMAIPTMVSTLYLAPKVKAAAADYFHRHPY</sequence>
<dbReference type="PRINTS" id="PR00175">
    <property type="entry name" value="NAALASMPORT"/>
</dbReference>
<feature type="transmembrane region" description="Helical" evidence="8">
    <location>
        <begin position="99"/>
        <end position="122"/>
    </location>
</feature>
<dbReference type="Gene3D" id="1.20.1740.10">
    <property type="entry name" value="Amino acid/polyamine transporter I"/>
    <property type="match status" value="1"/>
</dbReference>
<keyword evidence="4" id="KW-1003">Cell membrane</keyword>
<evidence type="ECO:0000256" key="5">
    <source>
        <dbReference type="ARBA" id="ARBA00022692"/>
    </source>
</evidence>
<evidence type="ECO:0000256" key="3">
    <source>
        <dbReference type="ARBA" id="ARBA00022448"/>
    </source>
</evidence>
<comment type="caution">
    <text evidence="9">The sequence shown here is derived from an EMBL/GenBank/DDBJ whole genome shotgun (WGS) entry which is preliminary data.</text>
</comment>
<dbReference type="EMBL" id="PKUR01000004">
    <property type="protein sequence ID" value="PLW85184.1"/>
    <property type="molecule type" value="Genomic_DNA"/>
</dbReference>
<evidence type="ECO:0000256" key="7">
    <source>
        <dbReference type="ARBA" id="ARBA00023136"/>
    </source>
</evidence>
<evidence type="ECO:0000256" key="2">
    <source>
        <dbReference type="ARBA" id="ARBA00009261"/>
    </source>
</evidence>
<feature type="transmembrane region" description="Helical" evidence="8">
    <location>
        <begin position="186"/>
        <end position="208"/>
    </location>
</feature>
<evidence type="ECO:0000313" key="10">
    <source>
        <dbReference type="Proteomes" id="UP000235162"/>
    </source>
</evidence>
<dbReference type="GO" id="GO:0005886">
    <property type="term" value="C:plasma membrane"/>
    <property type="evidence" value="ECO:0007669"/>
    <property type="project" value="UniProtKB-SubCell"/>
</dbReference>
<reference evidence="9 10" key="1">
    <citation type="submission" date="2018-01" db="EMBL/GenBank/DDBJ databases">
        <title>The draft genome sequence of Halioglobus japonicus S1-36.</title>
        <authorList>
            <person name="Du Z.-J."/>
            <person name="Shi M.-J."/>
        </authorList>
    </citation>
    <scope>NUCLEOTIDE SEQUENCE [LARGE SCALE GENOMIC DNA]</scope>
    <source>
        <strain evidence="9 10">S1-36</strain>
    </source>
</reference>
<feature type="transmembrane region" description="Helical" evidence="8">
    <location>
        <begin position="301"/>
        <end position="325"/>
    </location>
</feature>
<feature type="transmembrane region" description="Helical" evidence="8">
    <location>
        <begin position="146"/>
        <end position="166"/>
    </location>
</feature>
<keyword evidence="8" id="KW-0769">Symport</keyword>
<protein>
    <submittedName>
        <fullName evidence="9">Alanine:cation symporter family protein</fullName>
    </submittedName>
</protein>
<feature type="transmembrane region" description="Helical" evidence="8">
    <location>
        <begin position="393"/>
        <end position="411"/>
    </location>
</feature>
<keyword evidence="7 8" id="KW-0472">Membrane</keyword>
<comment type="subcellular location">
    <subcellularLocation>
        <location evidence="8">Cell inner membrane</location>
        <topology evidence="8">Multi-pass membrane protein</topology>
    </subcellularLocation>
    <subcellularLocation>
        <location evidence="1">Cell membrane</location>
        <topology evidence="1">Multi-pass membrane protein</topology>
    </subcellularLocation>
</comment>
<feature type="transmembrane region" description="Helical" evidence="8">
    <location>
        <begin position="353"/>
        <end position="373"/>
    </location>
</feature>
<dbReference type="InterPro" id="IPR001463">
    <property type="entry name" value="Na/Ala_symport"/>
</dbReference>
<gene>
    <name evidence="9" type="ORF">C0029_16810</name>
</gene>
<dbReference type="NCBIfam" id="TIGR00835">
    <property type="entry name" value="agcS"/>
    <property type="match status" value="1"/>
</dbReference>
<dbReference type="GO" id="GO:0005283">
    <property type="term" value="F:amino acid:sodium symporter activity"/>
    <property type="evidence" value="ECO:0007669"/>
    <property type="project" value="InterPro"/>
</dbReference>
<comment type="similarity">
    <text evidence="2 8">Belongs to the alanine or glycine:cation symporter (AGCS) (TC 2.A.25) family.</text>
</comment>
<keyword evidence="5 8" id="KW-0812">Transmembrane</keyword>
<dbReference type="PANTHER" id="PTHR30330:SF3">
    <property type="entry name" value="TRANSCRIPTIONAL REGULATOR, LRP FAMILY"/>
    <property type="match status" value="1"/>
</dbReference>
<keyword evidence="10" id="KW-1185">Reference proteome</keyword>
<keyword evidence="3 8" id="KW-0813">Transport</keyword>
<dbReference type="RefSeq" id="WP_084198034.1">
    <property type="nucleotide sequence ID" value="NZ_BMYL01000004.1"/>
</dbReference>
<name>A0AAP8SM55_9GAMM</name>
<evidence type="ECO:0000256" key="6">
    <source>
        <dbReference type="ARBA" id="ARBA00022989"/>
    </source>
</evidence>
<dbReference type="Proteomes" id="UP000235162">
    <property type="component" value="Unassembled WGS sequence"/>
</dbReference>
<feature type="transmembrane region" description="Helical" evidence="8">
    <location>
        <begin position="215"/>
        <end position="235"/>
    </location>
</feature>
<evidence type="ECO:0000313" key="9">
    <source>
        <dbReference type="EMBL" id="PLW85184.1"/>
    </source>
</evidence>
<feature type="transmembrane region" description="Helical" evidence="8">
    <location>
        <begin position="417"/>
        <end position="433"/>
    </location>
</feature>
<evidence type="ECO:0000256" key="8">
    <source>
        <dbReference type="RuleBase" id="RU363064"/>
    </source>
</evidence>